<proteinExistence type="predicted"/>
<keyword evidence="11" id="KW-1185">Reference proteome</keyword>
<evidence type="ECO:0000256" key="5">
    <source>
        <dbReference type="ARBA" id="ARBA00022777"/>
    </source>
</evidence>
<dbReference type="InterPro" id="IPR008271">
    <property type="entry name" value="Ser/Thr_kinase_AS"/>
</dbReference>
<dbReference type="GO" id="GO:0004674">
    <property type="term" value="F:protein serine/threonine kinase activity"/>
    <property type="evidence" value="ECO:0007669"/>
    <property type="project" value="UniProtKB-KW"/>
</dbReference>
<accession>A0A6A4H083</accession>
<keyword evidence="4" id="KW-0547">Nucleotide-binding</keyword>
<dbReference type="Pfam" id="PF00069">
    <property type="entry name" value="Pkinase"/>
    <property type="match status" value="1"/>
</dbReference>
<evidence type="ECO:0000259" key="9">
    <source>
        <dbReference type="PROSITE" id="PS50011"/>
    </source>
</evidence>
<dbReference type="InterPro" id="IPR011009">
    <property type="entry name" value="Kinase-like_dom_sf"/>
</dbReference>
<dbReference type="EC" id="2.7.11.1" evidence="1"/>
<dbReference type="OrthoDB" id="4062651at2759"/>
<dbReference type="PROSITE" id="PS50011">
    <property type="entry name" value="PROTEIN_KINASE_DOM"/>
    <property type="match status" value="1"/>
</dbReference>
<dbReference type="SMART" id="SM00220">
    <property type="entry name" value="S_TKc"/>
    <property type="match status" value="1"/>
</dbReference>
<evidence type="ECO:0000256" key="4">
    <source>
        <dbReference type="ARBA" id="ARBA00022741"/>
    </source>
</evidence>
<comment type="catalytic activity">
    <reaction evidence="7">
        <text>L-threonyl-[protein] + ATP = O-phospho-L-threonyl-[protein] + ADP + H(+)</text>
        <dbReference type="Rhea" id="RHEA:46608"/>
        <dbReference type="Rhea" id="RHEA-COMP:11060"/>
        <dbReference type="Rhea" id="RHEA-COMP:11605"/>
        <dbReference type="ChEBI" id="CHEBI:15378"/>
        <dbReference type="ChEBI" id="CHEBI:30013"/>
        <dbReference type="ChEBI" id="CHEBI:30616"/>
        <dbReference type="ChEBI" id="CHEBI:61977"/>
        <dbReference type="ChEBI" id="CHEBI:456216"/>
        <dbReference type="EC" id="2.7.11.1"/>
    </reaction>
</comment>
<evidence type="ECO:0000256" key="1">
    <source>
        <dbReference type="ARBA" id="ARBA00012513"/>
    </source>
</evidence>
<dbReference type="PANTHER" id="PTHR24343">
    <property type="entry name" value="SERINE/THREONINE KINASE"/>
    <property type="match status" value="1"/>
</dbReference>
<dbReference type="SUPFAM" id="SSF56112">
    <property type="entry name" value="Protein kinase-like (PK-like)"/>
    <property type="match status" value="1"/>
</dbReference>
<dbReference type="AlphaFoldDB" id="A0A6A4H083"/>
<keyword evidence="2" id="KW-0723">Serine/threonine-protein kinase</keyword>
<evidence type="ECO:0000313" key="11">
    <source>
        <dbReference type="Proteomes" id="UP000799118"/>
    </source>
</evidence>
<keyword evidence="5" id="KW-0418">Kinase</keyword>
<dbReference type="EMBL" id="ML769623">
    <property type="protein sequence ID" value="KAE9391461.1"/>
    <property type="molecule type" value="Genomic_DNA"/>
</dbReference>
<sequence length="518" mass="59007">MSMHSANNTAVIQASSVQSGGAASPVPSAVWASWEYQWLLPYLKLAFDFTQCKDLYHPLPDNLIINGVMEWEEPQPELPDFVKDKKAQLEAKQIWSDWLPKHIRGAQDTFNQAKIPICDFAVLGAYNSEALRADLESRVHKFLRQVGGITMSQFVNITDASIKFGPAPWDSCILYKHDAQIDNSASMSQWRSKNSAPSISQRYIPNTQVLMGWGICNRKDFCVPIFYVTKDWQGMYMLMFEHTNGKVYYYTLSSTKEGYFPKFPLSDCYSQAQFHLQILNAGNWNKSHISLDNQYAVEEIWCKISISPLDVDNLDSPMNKKRKLDTGSDGILHFISEWLLVTWQFMRCIQLPVFISVGRDIRHRNGAHLKGHTALLSGQLLSTVDFLHSELMVAHMDIKPDNLVLDVKTYSRPILKIINFNISITTNAHLKASLTCGTKGYMAPELQEGRLYYPFLADLYSCGICMGELLGLESPEQADCTHCHKAFRVFAKKLCSHSPKDRPLLWKHLQYTRRELGS</sequence>
<dbReference type="GO" id="GO:0005524">
    <property type="term" value="F:ATP binding"/>
    <property type="evidence" value="ECO:0007669"/>
    <property type="project" value="UniProtKB-KW"/>
</dbReference>
<evidence type="ECO:0000256" key="8">
    <source>
        <dbReference type="ARBA" id="ARBA00048679"/>
    </source>
</evidence>
<reference evidence="10" key="1">
    <citation type="journal article" date="2019" name="Environ. Microbiol.">
        <title>Fungal ecological strategies reflected in gene transcription - a case study of two litter decomposers.</title>
        <authorList>
            <person name="Barbi F."/>
            <person name="Kohler A."/>
            <person name="Barry K."/>
            <person name="Baskaran P."/>
            <person name="Daum C."/>
            <person name="Fauchery L."/>
            <person name="Ihrmark K."/>
            <person name="Kuo A."/>
            <person name="LaButti K."/>
            <person name="Lipzen A."/>
            <person name="Morin E."/>
            <person name="Grigoriev I.V."/>
            <person name="Henrissat B."/>
            <person name="Lindahl B."/>
            <person name="Martin F."/>
        </authorList>
    </citation>
    <scope>NUCLEOTIDE SEQUENCE</scope>
    <source>
        <strain evidence="10">JB14</strain>
    </source>
</reference>
<dbReference type="InterPro" id="IPR000719">
    <property type="entry name" value="Prot_kinase_dom"/>
</dbReference>
<evidence type="ECO:0000256" key="6">
    <source>
        <dbReference type="ARBA" id="ARBA00022840"/>
    </source>
</evidence>
<organism evidence="10 11">
    <name type="scientific">Gymnopus androsaceus JB14</name>
    <dbReference type="NCBI Taxonomy" id="1447944"/>
    <lineage>
        <taxon>Eukaryota</taxon>
        <taxon>Fungi</taxon>
        <taxon>Dikarya</taxon>
        <taxon>Basidiomycota</taxon>
        <taxon>Agaricomycotina</taxon>
        <taxon>Agaricomycetes</taxon>
        <taxon>Agaricomycetidae</taxon>
        <taxon>Agaricales</taxon>
        <taxon>Marasmiineae</taxon>
        <taxon>Omphalotaceae</taxon>
        <taxon>Gymnopus</taxon>
    </lineage>
</organism>
<keyword evidence="6" id="KW-0067">ATP-binding</keyword>
<comment type="catalytic activity">
    <reaction evidence="8">
        <text>L-seryl-[protein] + ATP = O-phospho-L-seryl-[protein] + ADP + H(+)</text>
        <dbReference type="Rhea" id="RHEA:17989"/>
        <dbReference type="Rhea" id="RHEA-COMP:9863"/>
        <dbReference type="Rhea" id="RHEA-COMP:11604"/>
        <dbReference type="ChEBI" id="CHEBI:15378"/>
        <dbReference type="ChEBI" id="CHEBI:29999"/>
        <dbReference type="ChEBI" id="CHEBI:30616"/>
        <dbReference type="ChEBI" id="CHEBI:83421"/>
        <dbReference type="ChEBI" id="CHEBI:456216"/>
        <dbReference type="EC" id="2.7.11.1"/>
    </reaction>
</comment>
<name>A0A6A4H083_9AGAR</name>
<evidence type="ECO:0000256" key="3">
    <source>
        <dbReference type="ARBA" id="ARBA00022679"/>
    </source>
</evidence>
<dbReference type="Gene3D" id="1.10.510.10">
    <property type="entry name" value="Transferase(Phosphotransferase) domain 1"/>
    <property type="match status" value="1"/>
</dbReference>
<gene>
    <name evidence="10" type="ORF">BT96DRAFT_945359</name>
</gene>
<protein>
    <recommendedName>
        <fullName evidence="1">non-specific serine/threonine protein kinase</fullName>
        <ecNumber evidence="1">2.7.11.1</ecNumber>
    </recommendedName>
</protein>
<dbReference type="PROSITE" id="PS00108">
    <property type="entry name" value="PROTEIN_KINASE_ST"/>
    <property type="match status" value="1"/>
</dbReference>
<keyword evidence="3" id="KW-0808">Transferase</keyword>
<evidence type="ECO:0000313" key="10">
    <source>
        <dbReference type="EMBL" id="KAE9391461.1"/>
    </source>
</evidence>
<dbReference type="Proteomes" id="UP000799118">
    <property type="component" value="Unassembled WGS sequence"/>
</dbReference>
<evidence type="ECO:0000256" key="2">
    <source>
        <dbReference type="ARBA" id="ARBA00022527"/>
    </source>
</evidence>
<feature type="domain" description="Protein kinase" evidence="9">
    <location>
        <begin position="273"/>
        <end position="518"/>
    </location>
</feature>
<evidence type="ECO:0000256" key="7">
    <source>
        <dbReference type="ARBA" id="ARBA00047899"/>
    </source>
</evidence>